<dbReference type="GO" id="GO:0000049">
    <property type="term" value="F:tRNA binding"/>
    <property type="evidence" value="ECO:0007669"/>
    <property type="project" value="UniProtKB-KW"/>
</dbReference>
<dbReference type="PANTHER" id="PTHR11933:SF5">
    <property type="entry name" value="MITOCHONDRIAL TRNA-SPECIFIC 2-THIOURIDYLASE 1"/>
    <property type="match status" value="1"/>
</dbReference>
<feature type="binding site" evidence="15">
    <location>
        <position position="50"/>
    </location>
    <ligand>
        <name>ATP</name>
        <dbReference type="ChEBI" id="CHEBI:30616"/>
    </ligand>
</feature>
<evidence type="ECO:0000256" key="4">
    <source>
        <dbReference type="ARBA" id="ARBA00013805"/>
    </source>
</evidence>
<dbReference type="GO" id="GO:0005737">
    <property type="term" value="C:cytoplasm"/>
    <property type="evidence" value="ECO:0007669"/>
    <property type="project" value="UniProtKB-SubCell"/>
</dbReference>
<evidence type="ECO:0000256" key="8">
    <source>
        <dbReference type="ARBA" id="ARBA00022694"/>
    </source>
</evidence>
<evidence type="ECO:0000256" key="12">
    <source>
        <dbReference type="ARBA" id="ARBA00023157"/>
    </source>
</evidence>
<keyword evidence="8 15" id="KW-0819">tRNA processing</keyword>
<feature type="domain" description="tRNA-specific 2-thiouridylase MnmA-like central" evidence="17">
    <location>
        <begin position="220"/>
        <end position="287"/>
    </location>
</feature>
<dbReference type="PANTHER" id="PTHR11933">
    <property type="entry name" value="TRNA 5-METHYLAMINOMETHYL-2-THIOURIDYLATE -METHYLTRANSFERASE"/>
    <property type="match status" value="1"/>
</dbReference>
<dbReference type="Proteomes" id="UP000824128">
    <property type="component" value="Unassembled WGS sequence"/>
</dbReference>
<evidence type="ECO:0000256" key="15">
    <source>
        <dbReference type="HAMAP-Rule" id="MF_00144"/>
    </source>
</evidence>
<dbReference type="EMBL" id="DVNZ01000088">
    <property type="protein sequence ID" value="HIU94057.1"/>
    <property type="molecule type" value="Genomic_DNA"/>
</dbReference>
<keyword evidence="12 15" id="KW-1015">Disulfide bond</keyword>
<evidence type="ECO:0000256" key="7">
    <source>
        <dbReference type="ARBA" id="ARBA00022679"/>
    </source>
</evidence>
<comment type="function">
    <text evidence="14 15">Catalyzes the 2-thiolation of uridine at the wobble position (U34) of tRNA, leading to the formation of s(2)U34.</text>
</comment>
<evidence type="ECO:0000259" key="16">
    <source>
        <dbReference type="Pfam" id="PF20258"/>
    </source>
</evidence>
<evidence type="ECO:0000256" key="14">
    <source>
        <dbReference type="ARBA" id="ARBA00056575"/>
    </source>
</evidence>
<dbReference type="Gene3D" id="2.30.30.280">
    <property type="entry name" value="Adenine nucleotide alpha hydrolases-like domains"/>
    <property type="match status" value="1"/>
</dbReference>
<proteinExistence type="inferred from homology"/>
<dbReference type="Gene3D" id="3.40.50.620">
    <property type="entry name" value="HUPs"/>
    <property type="match status" value="1"/>
</dbReference>
<keyword evidence="5 15" id="KW-0963">Cytoplasm</keyword>
<dbReference type="GO" id="GO:0103016">
    <property type="term" value="F:tRNA-uridine 2-sulfurtransferase activity"/>
    <property type="evidence" value="ECO:0007669"/>
    <property type="project" value="UniProtKB-EC"/>
</dbReference>
<evidence type="ECO:0000256" key="1">
    <source>
        <dbReference type="ARBA" id="ARBA00004496"/>
    </source>
</evidence>
<feature type="site" description="Interaction with tRNA" evidence="15">
    <location>
        <position position="140"/>
    </location>
</feature>
<comment type="similarity">
    <text evidence="2 15">Belongs to the MnmA/TRMU family.</text>
</comment>
<feature type="disulfide bond" description="Alternate" evidence="15">
    <location>
        <begin position="115"/>
        <end position="212"/>
    </location>
</feature>
<name>A0A9D1N3E8_9FIRM</name>
<dbReference type="InterPro" id="IPR004506">
    <property type="entry name" value="MnmA-like"/>
</dbReference>
<feature type="binding site" evidence="15">
    <location>
        <begin position="24"/>
        <end position="31"/>
    </location>
    <ligand>
        <name>ATP</name>
        <dbReference type="ChEBI" id="CHEBI:30616"/>
    </ligand>
</feature>
<dbReference type="FunFam" id="3.40.50.620:FF:000004">
    <property type="entry name" value="tRNA-specific 2-thiouridylase MnmA"/>
    <property type="match status" value="1"/>
</dbReference>
<dbReference type="InterPro" id="IPR046884">
    <property type="entry name" value="MnmA-like_central"/>
</dbReference>
<keyword evidence="10 15" id="KW-0067">ATP-binding</keyword>
<comment type="subcellular location">
    <subcellularLocation>
        <location evidence="1 15">Cytoplasm</location>
    </subcellularLocation>
</comment>
<feature type="domain" description="tRNA-specific 2-thiouridylase MnmA-like C-terminal" evidence="16">
    <location>
        <begin position="299"/>
        <end position="371"/>
    </location>
</feature>
<organism evidence="18 19">
    <name type="scientific">Candidatus Aphodomorpha intestinavium</name>
    <dbReference type="NCBI Taxonomy" id="2840672"/>
    <lineage>
        <taxon>Bacteria</taxon>
        <taxon>Bacillati</taxon>
        <taxon>Bacillota</taxon>
        <taxon>Clostridia</taxon>
        <taxon>Eubacteriales</taxon>
        <taxon>Candidatus Aphodomorpha</taxon>
    </lineage>
</organism>
<dbReference type="HAMAP" id="MF_00144">
    <property type="entry name" value="tRNA_thiouridyl_MnmA"/>
    <property type="match status" value="1"/>
</dbReference>
<comment type="catalytic activity">
    <reaction evidence="13 15">
        <text>S-sulfanyl-L-cysteinyl-[protein] + uridine(34) in tRNA + AH2 + ATP = 2-thiouridine(34) in tRNA + L-cysteinyl-[protein] + A + AMP + diphosphate + H(+)</text>
        <dbReference type="Rhea" id="RHEA:47032"/>
        <dbReference type="Rhea" id="RHEA-COMP:10131"/>
        <dbReference type="Rhea" id="RHEA-COMP:11726"/>
        <dbReference type="Rhea" id="RHEA-COMP:11727"/>
        <dbReference type="Rhea" id="RHEA-COMP:11728"/>
        <dbReference type="ChEBI" id="CHEBI:13193"/>
        <dbReference type="ChEBI" id="CHEBI:15378"/>
        <dbReference type="ChEBI" id="CHEBI:17499"/>
        <dbReference type="ChEBI" id="CHEBI:29950"/>
        <dbReference type="ChEBI" id="CHEBI:30616"/>
        <dbReference type="ChEBI" id="CHEBI:33019"/>
        <dbReference type="ChEBI" id="CHEBI:61963"/>
        <dbReference type="ChEBI" id="CHEBI:65315"/>
        <dbReference type="ChEBI" id="CHEBI:87170"/>
        <dbReference type="ChEBI" id="CHEBI:456215"/>
        <dbReference type="EC" id="2.8.1.13"/>
    </reaction>
</comment>
<dbReference type="FunFam" id="2.30.30.280:FF:000001">
    <property type="entry name" value="tRNA-specific 2-thiouridylase MnmA"/>
    <property type="match status" value="1"/>
</dbReference>
<evidence type="ECO:0000256" key="11">
    <source>
        <dbReference type="ARBA" id="ARBA00022884"/>
    </source>
</evidence>
<feature type="active site" description="Nucleophile" evidence="15">
    <location>
        <position position="115"/>
    </location>
</feature>
<dbReference type="Gene3D" id="2.40.30.10">
    <property type="entry name" value="Translation factors"/>
    <property type="match status" value="1"/>
</dbReference>
<sequence>MNEPQGSRPGDAGAALRAGHVVVGLSGGVDSAVAAYLLRRDGYDVVGVFMKNWEETGEDGVCTAAADYEDVKSVSAAIGIPHYTVNFSEEYRARVFSYFLAEYRAGRTPNPDVLCNCEIKFRAFLDFALGTGAALLATGHYARLARGADGSVRLLRARDAGKDQTYFLAGLTQEQLRRACFPIGGLLKSDVRRIARELGLSNANKKDSTGICFIGERNFKRFLMQYLPAQPGDMVDERGRVVGRHDGLMYYTLGQRRGLGIGGQRGGTGESWFVIGKDLARNLLIVQQGEHEELFSLSLDAPRVSWIAGAPPAGEFACTAKFRYRQPDRPVTVTCAGEGAHVRFAAPERAVTPGQWVVFYDGETCLGGGPIGATEPLKPIRV</sequence>
<feature type="region of interest" description="Interaction with target base in tRNA" evidence="15">
    <location>
        <begin position="110"/>
        <end position="112"/>
    </location>
</feature>
<feature type="region of interest" description="Interaction with tRNA" evidence="15">
    <location>
        <begin position="162"/>
        <end position="164"/>
    </location>
</feature>
<dbReference type="AlphaFoldDB" id="A0A9D1N3E8"/>
<comment type="caution">
    <text evidence="18">The sequence shown here is derived from an EMBL/GenBank/DDBJ whole genome shotgun (WGS) entry which is preliminary data.</text>
</comment>
<evidence type="ECO:0000256" key="5">
    <source>
        <dbReference type="ARBA" id="ARBA00022490"/>
    </source>
</evidence>
<reference evidence="18" key="2">
    <citation type="journal article" date="2021" name="PeerJ">
        <title>Extensive microbial diversity within the chicken gut microbiome revealed by metagenomics and culture.</title>
        <authorList>
            <person name="Gilroy R."/>
            <person name="Ravi A."/>
            <person name="Getino M."/>
            <person name="Pursley I."/>
            <person name="Horton D.L."/>
            <person name="Alikhan N.F."/>
            <person name="Baker D."/>
            <person name="Gharbi K."/>
            <person name="Hall N."/>
            <person name="Watson M."/>
            <person name="Adriaenssens E.M."/>
            <person name="Foster-Nyarko E."/>
            <person name="Jarju S."/>
            <person name="Secka A."/>
            <person name="Antonio M."/>
            <person name="Oren A."/>
            <person name="Chaudhuri R.R."/>
            <person name="La Ragione R."/>
            <person name="Hildebrand F."/>
            <person name="Pallen M.J."/>
        </authorList>
    </citation>
    <scope>NUCLEOTIDE SEQUENCE</scope>
    <source>
        <strain evidence="18">ChiGjej2B2-16831</strain>
    </source>
</reference>
<evidence type="ECO:0000256" key="2">
    <source>
        <dbReference type="ARBA" id="ARBA00006191"/>
    </source>
</evidence>
<feature type="region of interest" description="Interaction with tRNA" evidence="15">
    <location>
        <begin position="323"/>
        <end position="324"/>
    </location>
</feature>
<evidence type="ECO:0000313" key="19">
    <source>
        <dbReference type="Proteomes" id="UP000824128"/>
    </source>
</evidence>
<evidence type="ECO:0000256" key="6">
    <source>
        <dbReference type="ARBA" id="ARBA00022555"/>
    </source>
</evidence>
<accession>A0A9D1N3E8</accession>
<keyword evidence="11 15" id="KW-0694">RNA-binding</keyword>
<dbReference type="CDD" id="cd01998">
    <property type="entry name" value="MnmA_TRMU-like"/>
    <property type="match status" value="1"/>
</dbReference>
<feature type="binding site" evidence="15">
    <location>
        <position position="139"/>
    </location>
    <ligand>
        <name>ATP</name>
        <dbReference type="ChEBI" id="CHEBI:30616"/>
    </ligand>
</feature>
<dbReference type="InterPro" id="IPR023382">
    <property type="entry name" value="MnmA-like_central_sf"/>
</dbReference>
<feature type="active site" description="Cysteine persulfide intermediate" evidence="15">
    <location>
        <position position="212"/>
    </location>
</feature>
<evidence type="ECO:0000313" key="18">
    <source>
        <dbReference type="EMBL" id="HIU94057.1"/>
    </source>
</evidence>
<protein>
    <recommendedName>
        <fullName evidence="4 15">tRNA-specific 2-thiouridylase MnmA</fullName>
        <ecNumber evidence="3 15">2.8.1.13</ecNumber>
    </recommendedName>
</protein>
<dbReference type="GO" id="GO:0002143">
    <property type="term" value="P:tRNA wobble position uridine thiolation"/>
    <property type="evidence" value="ECO:0007669"/>
    <property type="project" value="TreeGrafter"/>
</dbReference>
<gene>
    <name evidence="15 18" type="primary">mnmA</name>
    <name evidence="18" type="ORF">IAD24_02745</name>
</gene>
<dbReference type="InterPro" id="IPR046885">
    <property type="entry name" value="MnmA-like_C"/>
</dbReference>
<dbReference type="FunFam" id="2.40.30.10:FF:000023">
    <property type="entry name" value="tRNA-specific 2-thiouridylase MnmA"/>
    <property type="match status" value="1"/>
</dbReference>
<evidence type="ECO:0000256" key="3">
    <source>
        <dbReference type="ARBA" id="ARBA00011949"/>
    </source>
</evidence>
<evidence type="ECO:0000256" key="9">
    <source>
        <dbReference type="ARBA" id="ARBA00022741"/>
    </source>
</evidence>
<keyword evidence="9 15" id="KW-0547">Nucleotide-binding</keyword>
<dbReference type="Pfam" id="PF20259">
    <property type="entry name" value="tRNA_Me_trans_M"/>
    <property type="match status" value="1"/>
</dbReference>
<evidence type="ECO:0000256" key="13">
    <source>
        <dbReference type="ARBA" id="ARBA00051542"/>
    </source>
</evidence>
<dbReference type="Pfam" id="PF20258">
    <property type="entry name" value="tRNA_Me_trans_C"/>
    <property type="match status" value="1"/>
</dbReference>
<dbReference type="SUPFAM" id="SSF52402">
    <property type="entry name" value="Adenine nucleotide alpha hydrolases-like"/>
    <property type="match status" value="1"/>
</dbReference>
<dbReference type="NCBIfam" id="NF001138">
    <property type="entry name" value="PRK00143.1"/>
    <property type="match status" value="1"/>
</dbReference>
<evidence type="ECO:0000259" key="17">
    <source>
        <dbReference type="Pfam" id="PF20259"/>
    </source>
</evidence>
<evidence type="ECO:0000256" key="10">
    <source>
        <dbReference type="ARBA" id="ARBA00022840"/>
    </source>
</evidence>
<keyword evidence="6 15" id="KW-0820">tRNA-binding</keyword>
<reference evidence="18" key="1">
    <citation type="submission" date="2020-10" db="EMBL/GenBank/DDBJ databases">
        <authorList>
            <person name="Gilroy R."/>
        </authorList>
    </citation>
    <scope>NUCLEOTIDE SEQUENCE</scope>
    <source>
        <strain evidence="18">ChiGjej2B2-16831</strain>
    </source>
</reference>
<keyword evidence="7 15" id="KW-0808">Transferase</keyword>
<dbReference type="Pfam" id="PF03054">
    <property type="entry name" value="tRNA_Me_trans"/>
    <property type="match status" value="1"/>
</dbReference>
<dbReference type="InterPro" id="IPR014729">
    <property type="entry name" value="Rossmann-like_a/b/a_fold"/>
</dbReference>
<dbReference type="GO" id="GO:0005524">
    <property type="term" value="F:ATP binding"/>
    <property type="evidence" value="ECO:0007669"/>
    <property type="project" value="UniProtKB-KW"/>
</dbReference>
<dbReference type="NCBIfam" id="TIGR00420">
    <property type="entry name" value="trmU"/>
    <property type="match status" value="1"/>
</dbReference>
<dbReference type="EC" id="2.8.1.13" evidence="3 15"/>
<feature type="site" description="Interaction with tRNA" evidence="15">
    <location>
        <position position="355"/>
    </location>
</feature>